<reference evidence="2 3" key="1">
    <citation type="submission" date="2016-04" db="EMBL/GenBank/DDBJ databases">
        <title>A degradative enzymes factory behind the ericoid mycorrhizal symbiosis.</title>
        <authorList>
            <consortium name="DOE Joint Genome Institute"/>
            <person name="Martino E."/>
            <person name="Morin E."/>
            <person name="Grelet G."/>
            <person name="Kuo A."/>
            <person name="Kohler A."/>
            <person name="Daghino S."/>
            <person name="Barry K."/>
            <person name="Choi C."/>
            <person name="Cichocki N."/>
            <person name="Clum A."/>
            <person name="Copeland A."/>
            <person name="Hainaut M."/>
            <person name="Haridas S."/>
            <person name="Labutti K."/>
            <person name="Lindquist E."/>
            <person name="Lipzen A."/>
            <person name="Khouja H.-R."/>
            <person name="Murat C."/>
            <person name="Ohm R."/>
            <person name="Olson A."/>
            <person name="Spatafora J."/>
            <person name="Veneault-Fourrey C."/>
            <person name="Henrissat B."/>
            <person name="Grigoriev I."/>
            <person name="Martin F."/>
            <person name="Perotto S."/>
        </authorList>
    </citation>
    <scope>NUCLEOTIDE SEQUENCE [LARGE SCALE GENOMIC DNA]</scope>
    <source>
        <strain evidence="2 3">F</strain>
    </source>
</reference>
<proteinExistence type="predicted"/>
<dbReference type="OrthoDB" id="2958217at2759"/>
<dbReference type="PANTHER" id="PTHR33112:SF12">
    <property type="entry name" value="HETEROKARYON INCOMPATIBILITY DOMAIN-CONTAINING PROTEIN"/>
    <property type="match status" value="1"/>
</dbReference>
<feature type="non-terminal residue" evidence="2">
    <location>
        <position position="1"/>
    </location>
</feature>
<organism evidence="2 3">
    <name type="scientific">Hyaloscypha variabilis (strain UAMH 11265 / GT02V1 / F)</name>
    <name type="common">Meliniomyces variabilis</name>
    <dbReference type="NCBI Taxonomy" id="1149755"/>
    <lineage>
        <taxon>Eukaryota</taxon>
        <taxon>Fungi</taxon>
        <taxon>Dikarya</taxon>
        <taxon>Ascomycota</taxon>
        <taxon>Pezizomycotina</taxon>
        <taxon>Leotiomycetes</taxon>
        <taxon>Helotiales</taxon>
        <taxon>Hyaloscyphaceae</taxon>
        <taxon>Hyaloscypha</taxon>
        <taxon>Hyaloscypha variabilis</taxon>
    </lineage>
</organism>
<sequence length="139" mass="15403">SVPQTILDAIELAEGLGERYIWVDSCCILQDSDLDKREFVSRMDIVYGLASVTIVNAAGNHADHGLPGVGPTRRYNSQKPFHAKDVLVVDTLDPGKFGTNGIDSYLEGTAWESRGWTLQEGLLSQRLLIFTAEQAYWEC</sequence>
<keyword evidence="3" id="KW-1185">Reference proteome</keyword>
<dbReference type="InterPro" id="IPR010730">
    <property type="entry name" value="HET"/>
</dbReference>
<feature type="domain" description="Heterokaryon incompatibility" evidence="1">
    <location>
        <begin position="2"/>
        <end position="120"/>
    </location>
</feature>
<evidence type="ECO:0000259" key="1">
    <source>
        <dbReference type="Pfam" id="PF06985"/>
    </source>
</evidence>
<dbReference type="Pfam" id="PF06985">
    <property type="entry name" value="HET"/>
    <property type="match status" value="1"/>
</dbReference>
<dbReference type="STRING" id="1149755.A0A2J6RRP4"/>
<feature type="non-terminal residue" evidence="2">
    <location>
        <position position="139"/>
    </location>
</feature>
<name>A0A2J6RRP4_HYAVF</name>
<dbReference type="EMBL" id="KZ613944">
    <property type="protein sequence ID" value="PMD41170.1"/>
    <property type="molecule type" value="Genomic_DNA"/>
</dbReference>
<dbReference type="Proteomes" id="UP000235786">
    <property type="component" value="Unassembled WGS sequence"/>
</dbReference>
<evidence type="ECO:0000313" key="2">
    <source>
        <dbReference type="EMBL" id="PMD41170.1"/>
    </source>
</evidence>
<gene>
    <name evidence="2" type="ORF">L207DRAFT_381700</name>
</gene>
<dbReference type="AlphaFoldDB" id="A0A2J6RRP4"/>
<protein>
    <recommendedName>
        <fullName evidence="1">Heterokaryon incompatibility domain-containing protein</fullName>
    </recommendedName>
</protein>
<accession>A0A2J6RRP4</accession>
<dbReference type="PANTHER" id="PTHR33112">
    <property type="entry name" value="DOMAIN PROTEIN, PUTATIVE-RELATED"/>
    <property type="match status" value="1"/>
</dbReference>
<evidence type="ECO:0000313" key="3">
    <source>
        <dbReference type="Proteomes" id="UP000235786"/>
    </source>
</evidence>